<dbReference type="AlphaFoldDB" id="A0A061IMU3"/>
<organism evidence="1 2">
    <name type="scientific">Cricetulus griseus</name>
    <name type="common">Chinese hamster</name>
    <name type="synonym">Cricetulus barabensis griseus</name>
    <dbReference type="NCBI Taxonomy" id="10029"/>
    <lineage>
        <taxon>Eukaryota</taxon>
        <taxon>Metazoa</taxon>
        <taxon>Chordata</taxon>
        <taxon>Craniata</taxon>
        <taxon>Vertebrata</taxon>
        <taxon>Euteleostomi</taxon>
        <taxon>Mammalia</taxon>
        <taxon>Eutheria</taxon>
        <taxon>Euarchontoglires</taxon>
        <taxon>Glires</taxon>
        <taxon>Rodentia</taxon>
        <taxon>Myomorpha</taxon>
        <taxon>Muroidea</taxon>
        <taxon>Cricetidae</taxon>
        <taxon>Cricetinae</taxon>
        <taxon>Cricetulus</taxon>
    </lineage>
</organism>
<protein>
    <submittedName>
        <fullName evidence="1">Uncharacterized protein</fullName>
    </submittedName>
</protein>
<gene>
    <name evidence="1" type="ORF">H671_1g2888</name>
</gene>
<proteinExistence type="predicted"/>
<name>A0A061IMU3_CRIGR</name>
<evidence type="ECO:0000313" key="2">
    <source>
        <dbReference type="Proteomes" id="UP000030759"/>
    </source>
</evidence>
<accession>A0A061IMU3</accession>
<dbReference type="EMBL" id="KE665562">
    <property type="protein sequence ID" value="ERE88663.1"/>
    <property type="molecule type" value="Genomic_DNA"/>
</dbReference>
<dbReference type="Proteomes" id="UP000030759">
    <property type="component" value="Unassembled WGS sequence"/>
</dbReference>
<evidence type="ECO:0000313" key="1">
    <source>
        <dbReference type="EMBL" id="ERE88663.1"/>
    </source>
</evidence>
<sequence length="70" mass="7673">MGGRGRGGRRDPCPLNFRKAWYHPDQRLLLQVQLDILSSAELASPSVGLAGDFAFLDSQAEKDAVYLPSI</sequence>
<reference evidence="2" key="1">
    <citation type="journal article" date="2013" name="Nat. Biotechnol.">
        <title>Chinese hamster genome sequenced from sorted chromosomes.</title>
        <authorList>
            <person name="Brinkrolf K."/>
            <person name="Rupp O."/>
            <person name="Laux H."/>
            <person name="Kollin F."/>
            <person name="Ernst W."/>
            <person name="Linke B."/>
            <person name="Kofler R."/>
            <person name="Romand S."/>
            <person name="Hesse F."/>
            <person name="Budach W.E."/>
            <person name="Galosy S."/>
            <person name="Muller D."/>
            <person name="Noll T."/>
            <person name="Wienberg J."/>
            <person name="Jostock T."/>
            <person name="Leonard M."/>
            <person name="Grillari J."/>
            <person name="Tauch A."/>
            <person name="Goesmann A."/>
            <person name="Helk B."/>
            <person name="Mott J.E."/>
            <person name="Puhler A."/>
            <person name="Borth N."/>
        </authorList>
    </citation>
    <scope>NUCLEOTIDE SEQUENCE [LARGE SCALE GENOMIC DNA]</scope>
    <source>
        <strain evidence="2">17A/GY</strain>
    </source>
</reference>